<protein>
    <submittedName>
        <fullName evidence="2">Uncharacterized protein</fullName>
    </submittedName>
</protein>
<reference evidence="2 3" key="1">
    <citation type="journal article" date="2020" name="Int. J. Syst. Evol. Microbiol.">
        <title>Description and complete genome sequences of Bradyrhizobium symbiodeficiens sp. nov., a non-symbiotic bacterium associated with legumes native to Canada.</title>
        <authorList>
            <person name="Bromfield E.S.P."/>
            <person name="Cloutier S."/>
            <person name="Nguyen H.D.T."/>
        </authorList>
    </citation>
    <scope>NUCLEOTIDE SEQUENCE [LARGE SCALE GENOMIC DNA]</scope>
    <source>
        <strain evidence="2 3">101S1MB</strain>
    </source>
</reference>
<keyword evidence="1" id="KW-0472">Membrane</keyword>
<keyword evidence="1" id="KW-1133">Transmembrane helix</keyword>
<evidence type="ECO:0000313" key="3">
    <source>
        <dbReference type="Proteomes" id="UP000500895"/>
    </source>
</evidence>
<name>A0A6G8ZZN7_9BRAD</name>
<dbReference type="EMBL" id="CP050066">
    <property type="protein sequence ID" value="QIP05514.1"/>
    <property type="molecule type" value="Genomic_DNA"/>
</dbReference>
<organism evidence="2 3">
    <name type="scientific">Bradyrhizobium symbiodeficiens</name>
    <dbReference type="NCBI Taxonomy" id="1404367"/>
    <lineage>
        <taxon>Bacteria</taxon>
        <taxon>Pseudomonadati</taxon>
        <taxon>Pseudomonadota</taxon>
        <taxon>Alphaproteobacteria</taxon>
        <taxon>Hyphomicrobiales</taxon>
        <taxon>Nitrobacteraceae</taxon>
        <taxon>Bradyrhizobium</taxon>
    </lineage>
</organism>
<dbReference type="Proteomes" id="UP000500895">
    <property type="component" value="Chromosome"/>
</dbReference>
<accession>A0A6G8ZZN7</accession>
<evidence type="ECO:0000256" key="1">
    <source>
        <dbReference type="SAM" id="Phobius"/>
    </source>
</evidence>
<sequence>MFDRTGQKRKAVGRPRVGDYLLSIAYFGLASGAMMVWMAAIGWGAWRLIEWMMS</sequence>
<feature type="transmembrane region" description="Helical" evidence="1">
    <location>
        <begin position="20"/>
        <end position="46"/>
    </location>
</feature>
<evidence type="ECO:0000313" key="2">
    <source>
        <dbReference type="EMBL" id="QIP05514.1"/>
    </source>
</evidence>
<keyword evidence="1" id="KW-0812">Transmembrane</keyword>
<dbReference type="AlphaFoldDB" id="A0A6G8ZZN7"/>
<dbReference type="RefSeq" id="WP_166466854.1">
    <property type="nucleotide sequence ID" value="NZ_CP050066.2"/>
</dbReference>
<gene>
    <name evidence="2" type="ORF">HAV00_04265</name>
</gene>
<proteinExistence type="predicted"/>